<feature type="region of interest" description="Disordered" evidence="1">
    <location>
        <begin position="309"/>
        <end position="466"/>
    </location>
</feature>
<feature type="region of interest" description="Disordered" evidence="1">
    <location>
        <begin position="1"/>
        <end position="41"/>
    </location>
</feature>
<proteinExistence type="predicted"/>
<sequence length="466" mass="51694">MSSLDQIVKGAPPPGTNCDPPPTTPIIVTEAPNSSSLSDPLANLPSSPPQIYLNLLILEASLRAQWLQLRTRRRQHTFFLTLLGLWLAYFSYALFFQPREDGRGVGGSVYWVVEVTEKVCLGGGIVTGILVWGTGTWSRGIRWPRRWVYTTNRGLRVFNCKLVVIKQPLWREIVSTLSFLFSYGLFSGSSGSSYRFVDYTTLKESEKAQEKGTHHALPNISENDVDGREEDLEPGGDYIKLLLLPKPFSPNFRENWDIYRTEYWEKENERRAQLLKIMKARDRKLAKEQGGWLWWTGYRGWNRGKASDLEKVQHHSSVHRHGSEKDQKRTRSGSVRDRSHSRNSSRSATPLLEAEDGHSTSGRTRRGSNASSASERRKKKTTSSGTKLTPSGSRSVTPEVRSPLVRESSFTSISSVELDRPGSAGGESGASGSSTKVAGTDSAKSSLSRATGSKSGGSKRGSVRGK</sequence>
<feature type="transmembrane region" description="Helical" evidence="2">
    <location>
        <begin position="77"/>
        <end position="95"/>
    </location>
</feature>
<protein>
    <recommendedName>
        <fullName evidence="5">Spo7-like protein</fullName>
    </recommendedName>
</protein>
<dbReference type="PANTHER" id="PTHR28249">
    <property type="entry name" value="SPORULATION-SPECIFIC PROTEIN SPO7"/>
    <property type="match status" value="1"/>
</dbReference>
<name>A0A9N9L5S7_9HELO</name>
<dbReference type="GO" id="GO:0071595">
    <property type="term" value="C:Nem1-Spo7 phosphatase complex"/>
    <property type="evidence" value="ECO:0007669"/>
    <property type="project" value="TreeGrafter"/>
</dbReference>
<evidence type="ECO:0000256" key="1">
    <source>
        <dbReference type="SAM" id="MobiDB-lite"/>
    </source>
</evidence>
<dbReference type="EMBL" id="CAJVRL010000103">
    <property type="protein sequence ID" value="CAG8960880.1"/>
    <property type="molecule type" value="Genomic_DNA"/>
</dbReference>
<keyword evidence="2" id="KW-0812">Transmembrane</keyword>
<evidence type="ECO:0000313" key="3">
    <source>
        <dbReference type="EMBL" id="CAG8960880.1"/>
    </source>
</evidence>
<keyword evidence="2" id="KW-0472">Membrane</keyword>
<keyword evidence="2" id="KW-1133">Transmembrane helix</keyword>
<dbReference type="OrthoDB" id="5599171at2759"/>
<keyword evidence="4" id="KW-1185">Reference proteome</keyword>
<accession>A0A9N9L5S7</accession>
<reference evidence="3" key="1">
    <citation type="submission" date="2021-07" db="EMBL/GenBank/DDBJ databases">
        <authorList>
            <person name="Durling M."/>
        </authorList>
    </citation>
    <scope>NUCLEOTIDE SEQUENCE</scope>
</reference>
<gene>
    <name evidence="3" type="ORF">HYFRA_00002417</name>
</gene>
<dbReference type="GO" id="GO:0006998">
    <property type="term" value="P:nuclear envelope organization"/>
    <property type="evidence" value="ECO:0007669"/>
    <property type="project" value="TreeGrafter"/>
</dbReference>
<dbReference type="AlphaFoldDB" id="A0A9N9L5S7"/>
<dbReference type="GO" id="GO:0004721">
    <property type="term" value="F:phosphoprotein phosphatase activity"/>
    <property type="evidence" value="ECO:0007669"/>
    <property type="project" value="TreeGrafter"/>
</dbReference>
<feature type="compositionally biased region" description="Basic and acidic residues" evidence="1">
    <location>
        <begin position="321"/>
        <end position="340"/>
    </location>
</feature>
<feature type="compositionally biased region" description="Pro residues" evidence="1">
    <location>
        <begin position="11"/>
        <end position="24"/>
    </location>
</feature>
<evidence type="ECO:0008006" key="5">
    <source>
        <dbReference type="Google" id="ProtNLM"/>
    </source>
</evidence>
<dbReference type="Proteomes" id="UP000696280">
    <property type="component" value="Unassembled WGS sequence"/>
</dbReference>
<evidence type="ECO:0000313" key="4">
    <source>
        <dbReference type="Proteomes" id="UP000696280"/>
    </source>
</evidence>
<evidence type="ECO:0000256" key="2">
    <source>
        <dbReference type="SAM" id="Phobius"/>
    </source>
</evidence>
<organism evidence="3 4">
    <name type="scientific">Hymenoscyphus fraxineus</name>
    <dbReference type="NCBI Taxonomy" id="746836"/>
    <lineage>
        <taxon>Eukaryota</taxon>
        <taxon>Fungi</taxon>
        <taxon>Dikarya</taxon>
        <taxon>Ascomycota</taxon>
        <taxon>Pezizomycotina</taxon>
        <taxon>Leotiomycetes</taxon>
        <taxon>Helotiales</taxon>
        <taxon>Helotiaceae</taxon>
        <taxon>Hymenoscyphus</taxon>
    </lineage>
</organism>
<feature type="compositionally biased region" description="Low complexity" evidence="1">
    <location>
        <begin position="382"/>
        <end position="393"/>
    </location>
</feature>
<dbReference type="InterPro" id="IPR005605">
    <property type="entry name" value="Spo7"/>
</dbReference>
<comment type="caution">
    <text evidence="3">The sequence shown here is derived from an EMBL/GenBank/DDBJ whole genome shotgun (WGS) entry which is preliminary data.</text>
</comment>
<dbReference type="PANTHER" id="PTHR28249:SF1">
    <property type="entry name" value="SPORULATION-SPECIFIC PROTEIN SPO7"/>
    <property type="match status" value="1"/>
</dbReference>
<dbReference type="Pfam" id="PF03907">
    <property type="entry name" value="Spo7"/>
    <property type="match status" value="1"/>
</dbReference>
<dbReference type="GO" id="GO:0019888">
    <property type="term" value="F:protein phosphatase regulator activity"/>
    <property type="evidence" value="ECO:0007669"/>
    <property type="project" value="InterPro"/>
</dbReference>